<organism evidence="2 3">
    <name type="scientific">Papillibacter cinnamivorans DSM 12816</name>
    <dbReference type="NCBI Taxonomy" id="1122930"/>
    <lineage>
        <taxon>Bacteria</taxon>
        <taxon>Bacillati</taxon>
        <taxon>Bacillota</taxon>
        <taxon>Clostridia</taxon>
        <taxon>Eubacteriales</taxon>
        <taxon>Oscillospiraceae</taxon>
        <taxon>Papillibacter</taxon>
    </lineage>
</organism>
<accession>A0A1W2CU74</accession>
<dbReference type="EMBL" id="FWXW01000013">
    <property type="protein sequence ID" value="SMC88785.1"/>
    <property type="molecule type" value="Genomic_DNA"/>
</dbReference>
<gene>
    <name evidence="2" type="ORF">SAMN02745168_0222</name>
</gene>
<reference evidence="2 3" key="1">
    <citation type="submission" date="2017-04" db="EMBL/GenBank/DDBJ databases">
        <authorList>
            <person name="Afonso C.L."/>
            <person name="Miller P.J."/>
            <person name="Scott M.A."/>
            <person name="Spackman E."/>
            <person name="Goraichik I."/>
            <person name="Dimitrov K.M."/>
            <person name="Suarez D.L."/>
            <person name="Swayne D.E."/>
        </authorList>
    </citation>
    <scope>NUCLEOTIDE SEQUENCE [LARGE SCALE GENOMIC DNA]</scope>
    <source>
        <strain evidence="2 3">DSM 12816</strain>
    </source>
</reference>
<sequence length="172" mass="19381">MCFKTIYFKTKLDKARIEAVLSGCTLKWNLAGFTTGNVFLSKFRGNRFYLTKTFISGAFSRGSIPFVGRILEREAGSVILGRFRLPIPSYLIAAGFAAFAWISSVSSAFRLHSAANLPIILTALFFWTLGLCFLFIFVPNWVCGKEKEEVLKFIRTRLEAEPAEKEETLDGR</sequence>
<evidence type="ECO:0000313" key="2">
    <source>
        <dbReference type="EMBL" id="SMC88785.1"/>
    </source>
</evidence>
<name>A0A1W2CU74_9FIRM</name>
<evidence type="ECO:0000256" key="1">
    <source>
        <dbReference type="SAM" id="Phobius"/>
    </source>
</evidence>
<keyword evidence="3" id="KW-1185">Reference proteome</keyword>
<keyword evidence="1" id="KW-0812">Transmembrane</keyword>
<keyword evidence="1" id="KW-1133">Transmembrane helix</keyword>
<feature type="transmembrane region" description="Helical" evidence="1">
    <location>
        <begin position="115"/>
        <end position="138"/>
    </location>
</feature>
<protein>
    <submittedName>
        <fullName evidence="2">Uncharacterized protein</fullName>
    </submittedName>
</protein>
<proteinExistence type="predicted"/>
<evidence type="ECO:0000313" key="3">
    <source>
        <dbReference type="Proteomes" id="UP000192790"/>
    </source>
</evidence>
<dbReference type="AlphaFoldDB" id="A0A1W2CU74"/>
<keyword evidence="1" id="KW-0472">Membrane</keyword>
<dbReference type="Proteomes" id="UP000192790">
    <property type="component" value="Unassembled WGS sequence"/>
</dbReference>
<feature type="transmembrane region" description="Helical" evidence="1">
    <location>
        <begin position="90"/>
        <end position="109"/>
    </location>
</feature>